<keyword evidence="1" id="KW-1133">Transmembrane helix</keyword>
<keyword evidence="1" id="KW-0812">Transmembrane</keyword>
<dbReference type="EMBL" id="JAYMYR010000006">
    <property type="protein sequence ID" value="KAK7355586.1"/>
    <property type="molecule type" value="Genomic_DNA"/>
</dbReference>
<keyword evidence="1" id="KW-0472">Membrane</keyword>
<proteinExistence type="predicted"/>
<reference evidence="2 3" key="1">
    <citation type="submission" date="2024-01" db="EMBL/GenBank/DDBJ databases">
        <title>The genomes of 5 underutilized Papilionoideae crops provide insights into root nodulation and disease resistanc.</title>
        <authorList>
            <person name="Jiang F."/>
        </authorList>
    </citation>
    <scope>NUCLEOTIDE SEQUENCE [LARGE SCALE GENOMIC DNA]</scope>
    <source>
        <strain evidence="2">JINMINGXINNONG_FW02</strain>
        <tissue evidence="2">Leaves</tissue>
    </source>
</reference>
<sequence length="104" mass="12060">MECKRAIGPTALKTRHWMLPLHRSQNPINAVTLPHIVSTHRVCHQKTKFGGEWKISLNCWTKQPLSTTSFIFFAFTTYTLDFIFFPILSLSSQKDEEFQGSNSW</sequence>
<comment type="caution">
    <text evidence="2">The sequence shown here is derived from an EMBL/GenBank/DDBJ whole genome shotgun (WGS) entry which is preliminary data.</text>
</comment>
<accession>A0AAN9MKH1</accession>
<evidence type="ECO:0000256" key="1">
    <source>
        <dbReference type="SAM" id="Phobius"/>
    </source>
</evidence>
<protein>
    <submittedName>
        <fullName evidence="2">Uncharacterized protein</fullName>
    </submittedName>
</protein>
<evidence type="ECO:0000313" key="3">
    <source>
        <dbReference type="Proteomes" id="UP001374584"/>
    </source>
</evidence>
<keyword evidence="3" id="KW-1185">Reference proteome</keyword>
<gene>
    <name evidence="2" type="ORF">VNO80_14846</name>
</gene>
<dbReference type="AlphaFoldDB" id="A0AAN9MKH1"/>
<dbReference type="Proteomes" id="UP001374584">
    <property type="component" value="Unassembled WGS sequence"/>
</dbReference>
<feature type="transmembrane region" description="Helical" evidence="1">
    <location>
        <begin position="70"/>
        <end position="90"/>
    </location>
</feature>
<name>A0AAN9MKH1_PHACN</name>
<evidence type="ECO:0000313" key="2">
    <source>
        <dbReference type="EMBL" id="KAK7355586.1"/>
    </source>
</evidence>
<organism evidence="2 3">
    <name type="scientific">Phaseolus coccineus</name>
    <name type="common">Scarlet runner bean</name>
    <name type="synonym">Phaseolus multiflorus</name>
    <dbReference type="NCBI Taxonomy" id="3886"/>
    <lineage>
        <taxon>Eukaryota</taxon>
        <taxon>Viridiplantae</taxon>
        <taxon>Streptophyta</taxon>
        <taxon>Embryophyta</taxon>
        <taxon>Tracheophyta</taxon>
        <taxon>Spermatophyta</taxon>
        <taxon>Magnoliopsida</taxon>
        <taxon>eudicotyledons</taxon>
        <taxon>Gunneridae</taxon>
        <taxon>Pentapetalae</taxon>
        <taxon>rosids</taxon>
        <taxon>fabids</taxon>
        <taxon>Fabales</taxon>
        <taxon>Fabaceae</taxon>
        <taxon>Papilionoideae</taxon>
        <taxon>50 kb inversion clade</taxon>
        <taxon>NPAAA clade</taxon>
        <taxon>indigoferoid/millettioid clade</taxon>
        <taxon>Phaseoleae</taxon>
        <taxon>Phaseolus</taxon>
    </lineage>
</organism>